<gene>
    <name evidence="1" type="ORF">Vadar_033298</name>
</gene>
<evidence type="ECO:0000313" key="1">
    <source>
        <dbReference type="EMBL" id="KAH7838975.1"/>
    </source>
</evidence>
<proteinExistence type="predicted"/>
<sequence length="303" mass="33906">MDPFLPTDPNPGLLALTSIGSSGVDSLDDGNLSDDVLKFINTILMEENMEQKPCMFHDPLALRATEKSLYDVIGEKYPVSPNQPPLCFNQNAESSGEYLFRTSSEQSVNNNTSCSNSVDCQRIVDPGTLGYGLETTRESSTDKSISPMNSSMSSRPVPKIFSDSQSIWQFKRGLEEASKFFPSNNGLIIDLDSYTMRQGSTVESPEVVAETKKDERENSPKGSRGRKNHHREDSELEEARRNKFSAVYVEESELSDVLDKVLLWDEKAEPSCNDYPFKKSCFIIAKITSICTVFSKIFTPIFR</sequence>
<reference evidence="1 2" key="1">
    <citation type="journal article" date="2021" name="Hortic Res">
        <title>High-quality reference genome and annotation aids understanding of berry development for evergreen blueberry (Vaccinium darrowii).</title>
        <authorList>
            <person name="Yu J."/>
            <person name="Hulse-Kemp A.M."/>
            <person name="Babiker E."/>
            <person name="Staton M."/>
        </authorList>
    </citation>
    <scope>NUCLEOTIDE SEQUENCE [LARGE SCALE GENOMIC DNA]</scope>
    <source>
        <strain evidence="2">cv. NJ 8807/NJ 8810</strain>
        <tissue evidence="1">Young leaf</tissue>
    </source>
</reference>
<dbReference type="Proteomes" id="UP000828048">
    <property type="component" value="Chromosome 6"/>
</dbReference>
<dbReference type="EMBL" id="CM037156">
    <property type="protein sequence ID" value="KAH7838975.1"/>
    <property type="molecule type" value="Genomic_DNA"/>
</dbReference>
<accession>A0ACB7XE69</accession>
<name>A0ACB7XE69_9ERIC</name>
<protein>
    <submittedName>
        <fullName evidence="1">Uncharacterized protein</fullName>
    </submittedName>
</protein>
<organism evidence="1 2">
    <name type="scientific">Vaccinium darrowii</name>
    <dbReference type="NCBI Taxonomy" id="229202"/>
    <lineage>
        <taxon>Eukaryota</taxon>
        <taxon>Viridiplantae</taxon>
        <taxon>Streptophyta</taxon>
        <taxon>Embryophyta</taxon>
        <taxon>Tracheophyta</taxon>
        <taxon>Spermatophyta</taxon>
        <taxon>Magnoliopsida</taxon>
        <taxon>eudicotyledons</taxon>
        <taxon>Gunneridae</taxon>
        <taxon>Pentapetalae</taxon>
        <taxon>asterids</taxon>
        <taxon>Ericales</taxon>
        <taxon>Ericaceae</taxon>
        <taxon>Vaccinioideae</taxon>
        <taxon>Vaccinieae</taxon>
        <taxon>Vaccinium</taxon>
    </lineage>
</organism>
<comment type="caution">
    <text evidence="1">The sequence shown here is derived from an EMBL/GenBank/DDBJ whole genome shotgun (WGS) entry which is preliminary data.</text>
</comment>
<keyword evidence="2" id="KW-1185">Reference proteome</keyword>
<evidence type="ECO:0000313" key="2">
    <source>
        <dbReference type="Proteomes" id="UP000828048"/>
    </source>
</evidence>